<dbReference type="Proteomes" id="UP000316095">
    <property type="component" value="Unassembled WGS sequence"/>
</dbReference>
<keyword evidence="5" id="KW-1185">Reference proteome</keyword>
<dbReference type="SUPFAM" id="SSF51735">
    <property type="entry name" value="NAD(P)-binding Rossmann-fold domains"/>
    <property type="match status" value="1"/>
</dbReference>
<dbReference type="PANTHER" id="PTHR43333:SF1">
    <property type="entry name" value="D-ISOMER SPECIFIC 2-HYDROXYACID DEHYDROGENASE NAD-BINDING DOMAIN-CONTAINING PROTEIN"/>
    <property type="match status" value="1"/>
</dbReference>
<gene>
    <name evidence="4" type="ORF">Pan54_07810</name>
</gene>
<dbReference type="PANTHER" id="PTHR43333">
    <property type="entry name" value="2-HACID_DH_C DOMAIN-CONTAINING PROTEIN"/>
    <property type="match status" value="1"/>
</dbReference>
<feature type="domain" description="D-isomer specific 2-hydroxyacid dehydrogenase NAD-binding" evidence="3">
    <location>
        <begin position="146"/>
        <end position="340"/>
    </location>
</feature>
<dbReference type="InterPro" id="IPR006140">
    <property type="entry name" value="D-isomer_DH_NAD-bd"/>
</dbReference>
<evidence type="ECO:0000259" key="3">
    <source>
        <dbReference type="Pfam" id="PF02826"/>
    </source>
</evidence>
<accession>A0A5C5XBB0</accession>
<dbReference type="EMBL" id="SJPG01000001">
    <property type="protein sequence ID" value="TWT60068.1"/>
    <property type="molecule type" value="Genomic_DNA"/>
</dbReference>
<dbReference type="InterPro" id="IPR036291">
    <property type="entry name" value="NAD(P)-bd_dom_sf"/>
</dbReference>
<name>A0A5C5XBB0_9PLAN</name>
<keyword evidence="2" id="KW-0520">NAD</keyword>
<sequence length="377" mass="41716">MSHRHLLIFSHERAIFQSAATVSAYSFSEIGKQTEIMTIPATISRKLLVFPAIDSARLQTIQNISRHLNVVNATDKAEALLEISDADAFYGKMTPELLSRANALQWIQTPTASLEHYLFPELIAHPAQLTNMRGLFSDVIADHVLGFVITFARNLHLYRDAQSRNHWGPIGDEHAQTDFLGGPGNVTPVDLAHKHLSDCTMGIVGVGEIGREIAKRAHAFGMKLFGVDPKPTPIPDILEEIWPLDRLPELLQQSDFVVIAAPHTPSSEKLFDADMISQMSPESYLINIGRGAIVDLAALTDALLKKQIAGAALDVFEIEPLPSGHPLWAMPNVLITPHIAAASLRVPERHLQMLLENIRRFLNDEPLLNSVDKQAWC</sequence>
<evidence type="ECO:0000313" key="5">
    <source>
        <dbReference type="Proteomes" id="UP000316095"/>
    </source>
</evidence>
<dbReference type="GO" id="GO:0016491">
    <property type="term" value="F:oxidoreductase activity"/>
    <property type="evidence" value="ECO:0007669"/>
    <property type="project" value="UniProtKB-KW"/>
</dbReference>
<organism evidence="4 5">
    <name type="scientific">Rubinisphaera italica</name>
    <dbReference type="NCBI Taxonomy" id="2527969"/>
    <lineage>
        <taxon>Bacteria</taxon>
        <taxon>Pseudomonadati</taxon>
        <taxon>Planctomycetota</taxon>
        <taxon>Planctomycetia</taxon>
        <taxon>Planctomycetales</taxon>
        <taxon>Planctomycetaceae</taxon>
        <taxon>Rubinisphaera</taxon>
    </lineage>
</organism>
<dbReference type="Gene3D" id="3.40.50.720">
    <property type="entry name" value="NAD(P)-binding Rossmann-like Domain"/>
    <property type="match status" value="2"/>
</dbReference>
<evidence type="ECO:0000256" key="1">
    <source>
        <dbReference type="ARBA" id="ARBA00023002"/>
    </source>
</evidence>
<comment type="caution">
    <text evidence="4">The sequence shown here is derived from an EMBL/GenBank/DDBJ whole genome shotgun (WGS) entry which is preliminary data.</text>
</comment>
<proteinExistence type="predicted"/>
<dbReference type="EC" id="1.-.-.-" evidence="4"/>
<dbReference type="GO" id="GO:0051287">
    <property type="term" value="F:NAD binding"/>
    <property type="evidence" value="ECO:0007669"/>
    <property type="project" value="InterPro"/>
</dbReference>
<protein>
    <submittedName>
        <fullName evidence="4">Putative 2-hydroxyacid dehydrogenase</fullName>
        <ecNumber evidence="4">1.-.-.-</ecNumber>
    </submittedName>
</protein>
<dbReference type="AlphaFoldDB" id="A0A5C5XBB0"/>
<evidence type="ECO:0000256" key="2">
    <source>
        <dbReference type="ARBA" id="ARBA00023027"/>
    </source>
</evidence>
<dbReference type="Pfam" id="PF02826">
    <property type="entry name" value="2-Hacid_dh_C"/>
    <property type="match status" value="1"/>
</dbReference>
<reference evidence="4 5" key="1">
    <citation type="submission" date="2019-02" db="EMBL/GenBank/DDBJ databases">
        <title>Deep-cultivation of Planctomycetes and their phenomic and genomic characterization uncovers novel biology.</title>
        <authorList>
            <person name="Wiegand S."/>
            <person name="Jogler M."/>
            <person name="Boedeker C."/>
            <person name="Pinto D."/>
            <person name="Vollmers J."/>
            <person name="Rivas-Marin E."/>
            <person name="Kohn T."/>
            <person name="Peeters S.H."/>
            <person name="Heuer A."/>
            <person name="Rast P."/>
            <person name="Oberbeckmann S."/>
            <person name="Bunk B."/>
            <person name="Jeske O."/>
            <person name="Meyerdierks A."/>
            <person name="Storesund J.E."/>
            <person name="Kallscheuer N."/>
            <person name="Luecker S."/>
            <person name="Lage O.M."/>
            <person name="Pohl T."/>
            <person name="Merkel B.J."/>
            <person name="Hornburger P."/>
            <person name="Mueller R.-W."/>
            <person name="Bruemmer F."/>
            <person name="Labrenz M."/>
            <person name="Spormann A.M."/>
            <person name="Op Den Camp H."/>
            <person name="Overmann J."/>
            <person name="Amann R."/>
            <person name="Jetten M.S.M."/>
            <person name="Mascher T."/>
            <person name="Medema M.H."/>
            <person name="Devos D.P."/>
            <person name="Kaster A.-K."/>
            <person name="Ovreas L."/>
            <person name="Rohde M."/>
            <person name="Galperin M.Y."/>
            <person name="Jogler C."/>
        </authorList>
    </citation>
    <scope>NUCLEOTIDE SEQUENCE [LARGE SCALE GENOMIC DNA]</scope>
    <source>
        <strain evidence="4 5">Pan54</strain>
    </source>
</reference>
<dbReference type="SUPFAM" id="SSF52283">
    <property type="entry name" value="Formate/glycerate dehydrogenase catalytic domain-like"/>
    <property type="match status" value="1"/>
</dbReference>
<evidence type="ECO:0000313" key="4">
    <source>
        <dbReference type="EMBL" id="TWT60068.1"/>
    </source>
</evidence>
<keyword evidence="1 4" id="KW-0560">Oxidoreductase</keyword>
<dbReference type="CDD" id="cd05300">
    <property type="entry name" value="2-Hacid_dh_1"/>
    <property type="match status" value="1"/>
</dbReference>